<evidence type="ECO:0000256" key="1">
    <source>
        <dbReference type="SAM" id="Phobius"/>
    </source>
</evidence>
<dbReference type="Proteomes" id="UP000015453">
    <property type="component" value="Unassembled WGS sequence"/>
</dbReference>
<dbReference type="EMBL" id="AUSU01005975">
    <property type="protein sequence ID" value="EPS62686.1"/>
    <property type="molecule type" value="Genomic_DNA"/>
</dbReference>
<keyword evidence="1" id="KW-0812">Transmembrane</keyword>
<accession>S8CDV2</accession>
<dbReference type="GO" id="GO:0016020">
    <property type="term" value="C:membrane"/>
    <property type="evidence" value="ECO:0007669"/>
    <property type="project" value="TreeGrafter"/>
</dbReference>
<keyword evidence="1" id="KW-1133">Transmembrane helix</keyword>
<feature type="transmembrane region" description="Helical" evidence="1">
    <location>
        <begin position="32"/>
        <end position="53"/>
    </location>
</feature>
<feature type="transmembrane region" description="Helical" evidence="1">
    <location>
        <begin position="65"/>
        <end position="90"/>
    </location>
</feature>
<keyword evidence="3" id="KW-1185">Reference proteome</keyword>
<sequence>LVEQMTAGAVMITDVVYWIVIFPFMSLRDYEMNFLTVVTHALNIVLLLGDAVLNRLRFPWYGISYFVMLTGIYVIVQWIIHACISIWWPYPFLDLSEIHATLWYMIVAVMHIPCYYIFMGLVEVKQRMLSRYFPGSYV</sequence>
<feature type="transmembrane region" description="Helical" evidence="1">
    <location>
        <begin position="7"/>
        <end position="26"/>
    </location>
</feature>
<evidence type="ECO:0000313" key="2">
    <source>
        <dbReference type="EMBL" id="EPS62686.1"/>
    </source>
</evidence>
<dbReference type="AlphaFoldDB" id="S8CDV2"/>
<organism evidence="2 3">
    <name type="scientific">Genlisea aurea</name>
    <dbReference type="NCBI Taxonomy" id="192259"/>
    <lineage>
        <taxon>Eukaryota</taxon>
        <taxon>Viridiplantae</taxon>
        <taxon>Streptophyta</taxon>
        <taxon>Embryophyta</taxon>
        <taxon>Tracheophyta</taxon>
        <taxon>Spermatophyta</taxon>
        <taxon>Magnoliopsida</taxon>
        <taxon>eudicotyledons</taxon>
        <taxon>Gunneridae</taxon>
        <taxon>Pentapetalae</taxon>
        <taxon>asterids</taxon>
        <taxon>lamiids</taxon>
        <taxon>Lamiales</taxon>
        <taxon>Lentibulariaceae</taxon>
        <taxon>Genlisea</taxon>
    </lineage>
</organism>
<reference evidence="2 3" key="1">
    <citation type="journal article" date="2013" name="BMC Genomics">
        <title>The miniature genome of a carnivorous plant Genlisea aurea contains a low number of genes and short non-coding sequences.</title>
        <authorList>
            <person name="Leushkin E.V."/>
            <person name="Sutormin R.A."/>
            <person name="Nabieva E.R."/>
            <person name="Penin A.A."/>
            <person name="Kondrashov A.S."/>
            <person name="Logacheva M.D."/>
        </authorList>
    </citation>
    <scope>NUCLEOTIDE SEQUENCE [LARGE SCALE GENOMIC DNA]</scope>
</reference>
<dbReference type="OrthoDB" id="419711at2759"/>
<name>S8CDV2_9LAMI</name>
<feature type="non-terminal residue" evidence="2">
    <location>
        <position position="1"/>
    </location>
</feature>
<protein>
    <submittedName>
        <fullName evidence="2">Uncharacterized protein</fullName>
    </submittedName>
</protein>
<dbReference type="PANTHER" id="PTHR12242">
    <property type="entry name" value="OS02G0130600 PROTEIN-RELATED"/>
    <property type="match status" value="1"/>
</dbReference>
<feature type="non-terminal residue" evidence="2">
    <location>
        <position position="138"/>
    </location>
</feature>
<evidence type="ECO:0000313" key="3">
    <source>
        <dbReference type="Proteomes" id="UP000015453"/>
    </source>
</evidence>
<gene>
    <name evidence="2" type="ORF">M569_12103</name>
</gene>
<dbReference type="PANTHER" id="PTHR12242:SF29">
    <property type="entry name" value="TRANSMEMBRANE PROTEIN"/>
    <property type="match status" value="1"/>
</dbReference>
<keyword evidence="1" id="KW-0472">Membrane</keyword>
<proteinExistence type="predicted"/>
<comment type="caution">
    <text evidence="2">The sequence shown here is derived from an EMBL/GenBank/DDBJ whole genome shotgun (WGS) entry which is preliminary data.</text>
</comment>
<feature type="transmembrane region" description="Helical" evidence="1">
    <location>
        <begin position="102"/>
        <end position="122"/>
    </location>
</feature>